<dbReference type="SUPFAM" id="SSF53850">
    <property type="entry name" value="Periplasmic binding protein-like II"/>
    <property type="match status" value="1"/>
</dbReference>
<dbReference type="UniPathway" id="UPA00079"/>
<keyword evidence="2" id="KW-0474">Menaquinone biosynthesis</keyword>
<evidence type="ECO:0000256" key="1">
    <source>
        <dbReference type="ARBA" id="ARBA00004863"/>
    </source>
</evidence>
<evidence type="ECO:0000313" key="4">
    <source>
        <dbReference type="EMBL" id="OWK43702.1"/>
    </source>
</evidence>
<evidence type="ECO:0000256" key="2">
    <source>
        <dbReference type="ARBA" id="ARBA00022428"/>
    </source>
</evidence>
<protein>
    <submittedName>
        <fullName evidence="4">Menaquinone via futalosine step 4</fullName>
    </submittedName>
</protein>
<proteinExistence type="predicted"/>
<dbReference type="InterPro" id="IPR030869">
    <property type="entry name" value="MqnD"/>
</dbReference>
<dbReference type="AlphaFoldDB" id="A0A225DQN3"/>
<keyword evidence="3" id="KW-0456">Lyase</keyword>
<dbReference type="PANTHER" id="PTHR37167:SF1">
    <property type="entry name" value="1,4-DIHYDROXY-6-NAPHTOATE SYNTHASE"/>
    <property type="match status" value="1"/>
</dbReference>
<gene>
    <name evidence="4" type="ORF">FRUB_03301</name>
</gene>
<reference evidence="5" key="1">
    <citation type="submission" date="2017-06" db="EMBL/GenBank/DDBJ databases">
        <title>Genome analysis of Fimbriiglobus ruber SP5, the first member of the order Planctomycetales with confirmed chitinolytic capability.</title>
        <authorList>
            <person name="Ravin N.V."/>
            <person name="Rakitin A.L."/>
            <person name="Ivanova A.A."/>
            <person name="Beletsky A.V."/>
            <person name="Kulichevskaya I.S."/>
            <person name="Mardanov A.V."/>
            <person name="Dedysh S.N."/>
        </authorList>
    </citation>
    <scope>NUCLEOTIDE SEQUENCE [LARGE SCALE GENOMIC DNA]</scope>
    <source>
        <strain evidence="5">SP5</strain>
    </source>
</reference>
<dbReference type="OrthoDB" id="9809439at2"/>
<dbReference type="GO" id="GO:0016829">
    <property type="term" value="F:lyase activity"/>
    <property type="evidence" value="ECO:0007669"/>
    <property type="project" value="UniProtKB-KW"/>
</dbReference>
<evidence type="ECO:0000256" key="3">
    <source>
        <dbReference type="ARBA" id="ARBA00023239"/>
    </source>
</evidence>
<comment type="pathway">
    <text evidence="1">Quinol/quinone metabolism; menaquinone biosynthesis.</text>
</comment>
<keyword evidence="5" id="KW-1185">Reference proteome</keyword>
<dbReference type="PANTHER" id="PTHR37167">
    <property type="entry name" value="1,4-DIHYDROXY-6-NAPHTOATE SYNTHASE"/>
    <property type="match status" value="1"/>
</dbReference>
<dbReference type="Pfam" id="PF02621">
    <property type="entry name" value="VitK2_biosynth"/>
    <property type="match status" value="1"/>
</dbReference>
<accession>A0A225DQN3</accession>
<name>A0A225DQN3_9BACT</name>
<evidence type="ECO:0000313" key="5">
    <source>
        <dbReference type="Proteomes" id="UP000214646"/>
    </source>
</evidence>
<dbReference type="InterPro" id="IPR003773">
    <property type="entry name" value="Menaquinone_biosynth"/>
</dbReference>
<comment type="caution">
    <text evidence="4">The sequence shown here is derived from an EMBL/GenBank/DDBJ whole genome shotgun (WGS) entry which is preliminary data.</text>
</comment>
<dbReference type="EMBL" id="NIDE01000004">
    <property type="protein sequence ID" value="OWK43702.1"/>
    <property type="molecule type" value="Genomic_DNA"/>
</dbReference>
<sequence length="290" mass="31300">MSKSKPFTIAYTPASDDAFYYDALENGLVVPPGFPIRFRRGPVADLNRCAEMGLFEVTAVSAVVYPRVADRYAILSAGASIGRGYGPVVAARDPCHLADLAGRRVGVAGIPTTGWFLLRSLCPGAIPVETPLDEMATAVASGVLDAGVMIHEELLYYPRVGLRLVADLGAEWCARNGLPLPVGLNLVRRDLGPRTMRRMSAAVRDSIRQGQDDPGAALLRVGRGYRGKADGRNEPFVRMFASDDSLALADDVRAALRVIFKQMVETGQSRVVPELDVVEPARVEELAYSN</sequence>
<dbReference type="RefSeq" id="WP_088254524.1">
    <property type="nucleotide sequence ID" value="NZ_NIDE01000004.1"/>
</dbReference>
<dbReference type="GO" id="GO:0009234">
    <property type="term" value="P:menaquinone biosynthetic process"/>
    <property type="evidence" value="ECO:0007669"/>
    <property type="project" value="UniProtKB-UniPathway"/>
</dbReference>
<dbReference type="Gene3D" id="3.40.190.10">
    <property type="entry name" value="Periplasmic binding protein-like II"/>
    <property type="match status" value="2"/>
</dbReference>
<dbReference type="Proteomes" id="UP000214646">
    <property type="component" value="Unassembled WGS sequence"/>
</dbReference>
<organism evidence="4 5">
    <name type="scientific">Fimbriiglobus ruber</name>
    <dbReference type="NCBI Taxonomy" id="1908690"/>
    <lineage>
        <taxon>Bacteria</taxon>
        <taxon>Pseudomonadati</taxon>
        <taxon>Planctomycetota</taxon>
        <taxon>Planctomycetia</taxon>
        <taxon>Gemmatales</taxon>
        <taxon>Gemmataceae</taxon>
        <taxon>Fimbriiglobus</taxon>
    </lineage>
</organism>